<dbReference type="Proteomes" id="UP000271098">
    <property type="component" value="Unassembled WGS sequence"/>
</dbReference>
<evidence type="ECO:0000313" key="3">
    <source>
        <dbReference type="Proteomes" id="UP000271098"/>
    </source>
</evidence>
<dbReference type="AlphaFoldDB" id="A0A3P7PJA0"/>
<organism evidence="2 3">
    <name type="scientific">Gongylonema pulchrum</name>
    <dbReference type="NCBI Taxonomy" id="637853"/>
    <lineage>
        <taxon>Eukaryota</taxon>
        <taxon>Metazoa</taxon>
        <taxon>Ecdysozoa</taxon>
        <taxon>Nematoda</taxon>
        <taxon>Chromadorea</taxon>
        <taxon>Rhabditida</taxon>
        <taxon>Spirurina</taxon>
        <taxon>Spiruromorpha</taxon>
        <taxon>Spiruroidea</taxon>
        <taxon>Gongylonematidae</taxon>
        <taxon>Gongylonema</taxon>
    </lineage>
</organism>
<evidence type="ECO:0000256" key="1">
    <source>
        <dbReference type="SAM" id="Phobius"/>
    </source>
</evidence>
<keyword evidence="1" id="KW-0472">Membrane</keyword>
<feature type="transmembrane region" description="Helical" evidence="1">
    <location>
        <begin position="96"/>
        <end position="119"/>
    </location>
</feature>
<reference evidence="2 3" key="1">
    <citation type="submission" date="2018-11" db="EMBL/GenBank/DDBJ databases">
        <authorList>
            <consortium name="Pathogen Informatics"/>
        </authorList>
    </citation>
    <scope>NUCLEOTIDE SEQUENCE [LARGE SCALE GENOMIC DNA]</scope>
</reference>
<gene>
    <name evidence="2" type="ORF">GPUH_LOCUS24494</name>
</gene>
<keyword evidence="1" id="KW-1133">Transmembrane helix</keyword>
<keyword evidence="3" id="KW-1185">Reference proteome</keyword>
<keyword evidence="1" id="KW-0812">Transmembrane</keyword>
<accession>A0A3P7PJA0</accession>
<name>A0A3P7PJA0_9BILA</name>
<sequence>MLNSQQQSGDVSLGFMLLPANNREIQLIAQYGVCVNNNFVGDLGDPAHGVYLSQYPDLVTAAPFLDLKTKVLILVCKVSLLFSVLVLIKIVITCQFLCTVCVVLLASLLASLLPLYFLVGLKIPLITCPAPVLLSANQTAHCTWSFFAYIHSLRPIHIHFLPVHIVLFYKAFSSLCICKSLGTRAKGEKLPYKIQKTPEKVLLLVRIVSVLAAKQCSTGQKSKRTASYIADEPNLLLVYSDCEKLL</sequence>
<dbReference type="EMBL" id="UYRT01101309">
    <property type="protein sequence ID" value="VDN42911.1"/>
    <property type="molecule type" value="Genomic_DNA"/>
</dbReference>
<dbReference type="OrthoDB" id="5960959at2759"/>
<proteinExistence type="predicted"/>
<protein>
    <submittedName>
        <fullName evidence="2">Uncharacterized protein</fullName>
    </submittedName>
</protein>
<evidence type="ECO:0000313" key="2">
    <source>
        <dbReference type="EMBL" id="VDN42911.1"/>
    </source>
</evidence>
<feature type="transmembrane region" description="Helical" evidence="1">
    <location>
        <begin position="71"/>
        <end position="91"/>
    </location>
</feature>